<dbReference type="UniPathway" id="UPA00545">
    <property type="reaction ID" value="UER00823"/>
</dbReference>
<dbReference type="OMA" id="CNALTIV"/>
<feature type="domain" description="Pectinesterase inhibitor" evidence="13">
    <location>
        <begin position="43"/>
        <end position="194"/>
    </location>
</feature>
<comment type="function">
    <text evidence="10 12">Acts in the modification of cell walls via demethylesterification of cell wall pectin.</text>
</comment>
<comment type="subcellular location">
    <subcellularLocation>
        <location evidence="12">Secreted</location>
        <location evidence="12">Cell wall</location>
    </subcellularLocation>
</comment>
<dbReference type="GO" id="GO:0042545">
    <property type="term" value="P:cell wall modification"/>
    <property type="evidence" value="ECO:0007669"/>
    <property type="project" value="UniProtKB-UniRule"/>
</dbReference>
<dbReference type="Gene3D" id="2.160.20.10">
    <property type="entry name" value="Single-stranded right-handed beta-helix, Pectin lyase-like"/>
    <property type="match status" value="1"/>
</dbReference>
<evidence type="ECO:0000313" key="15">
    <source>
        <dbReference type="RefSeq" id="XP_019052081.1"/>
    </source>
</evidence>
<dbReference type="Pfam" id="PF04043">
    <property type="entry name" value="PMEI"/>
    <property type="match status" value="1"/>
</dbReference>
<dbReference type="NCBIfam" id="TIGR01614">
    <property type="entry name" value="PME_inhib"/>
    <property type="match status" value="1"/>
</dbReference>
<dbReference type="InterPro" id="IPR018040">
    <property type="entry name" value="Pectinesterase_Tyr_AS"/>
</dbReference>
<dbReference type="SUPFAM" id="SSF51126">
    <property type="entry name" value="Pectin lyase-like"/>
    <property type="match status" value="1"/>
</dbReference>
<keyword evidence="12" id="KW-0964">Secreted</keyword>
<name>A0A1U8Q239_NELNU</name>
<evidence type="ECO:0000256" key="9">
    <source>
        <dbReference type="ARBA" id="ARBA00047928"/>
    </source>
</evidence>
<dbReference type="InterPro" id="IPR011050">
    <property type="entry name" value="Pectin_lyase_fold/virulence"/>
</dbReference>
<evidence type="ECO:0000256" key="11">
    <source>
        <dbReference type="PROSITE-ProRule" id="PRU10040"/>
    </source>
</evidence>
<dbReference type="SMART" id="SM00856">
    <property type="entry name" value="PMEI"/>
    <property type="match status" value="1"/>
</dbReference>
<evidence type="ECO:0000256" key="10">
    <source>
        <dbReference type="ARBA" id="ARBA00057335"/>
    </source>
</evidence>
<comment type="pathway">
    <text evidence="1 12">Glycan metabolism; pectin degradation; 2-dehydro-3-deoxy-D-gluconate from pectin: step 1/5.</text>
</comment>
<organism evidence="14 15">
    <name type="scientific">Nelumbo nucifera</name>
    <name type="common">Sacred lotus</name>
    <dbReference type="NCBI Taxonomy" id="4432"/>
    <lineage>
        <taxon>Eukaryota</taxon>
        <taxon>Viridiplantae</taxon>
        <taxon>Streptophyta</taxon>
        <taxon>Embryophyta</taxon>
        <taxon>Tracheophyta</taxon>
        <taxon>Spermatophyta</taxon>
        <taxon>Magnoliopsida</taxon>
        <taxon>Proteales</taxon>
        <taxon>Nelumbonaceae</taxon>
        <taxon>Nelumbo</taxon>
    </lineage>
</organism>
<dbReference type="GO" id="GO:0045490">
    <property type="term" value="P:pectin catabolic process"/>
    <property type="evidence" value="ECO:0007669"/>
    <property type="project" value="UniProtKB-UniRule"/>
</dbReference>
<evidence type="ECO:0000313" key="14">
    <source>
        <dbReference type="Proteomes" id="UP000189703"/>
    </source>
</evidence>
<dbReference type="PROSITE" id="PS00800">
    <property type="entry name" value="PECTINESTERASE_1"/>
    <property type="match status" value="1"/>
</dbReference>
<dbReference type="GO" id="GO:0030599">
    <property type="term" value="F:pectinesterase activity"/>
    <property type="evidence" value="ECO:0000318"/>
    <property type="project" value="GO_Central"/>
</dbReference>
<evidence type="ECO:0000256" key="1">
    <source>
        <dbReference type="ARBA" id="ARBA00005184"/>
    </source>
</evidence>
<evidence type="ECO:0000256" key="3">
    <source>
        <dbReference type="ARBA" id="ARBA00007786"/>
    </source>
</evidence>
<dbReference type="Pfam" id="PF01095">
    <property type="entry name" value="Pectinesterase"/>
    <property type="match status" value="1"/>
</dbReference>
<dbReference type="KEGG" id="nnu:104590558"/>
<dbReference type="InterPro" id="IPR035513">
    <property type="entry name" value="Invertase/methylesterase_inhib"/>
</dbReference>
<dbReference type="InterPro" id="IPR033131">
    <property type="entry name" value="Pectinesterase_Asp_AS"/>
</dbReference>
<evidence type="ECO:0000256" key="12">
    <source>
        <dbReference type="RuleBase" id="RU000589"/>
    </source>
</evidence>
<dbReference type="RefSeq" id="XP_019052081.1">
    <property type="nucleotide sequence ID" value="XM_019196536.1"/>
</dbReference>
<dbReference type="CDD" id="cd15798">
    <property type="entry name" value="PMEI-like_3"/>
    <property type="match status" value="1"/>
</dbReference>
<dbReference type="InParanoid" id="A0A1U8Q239"/>
<dbReference type="InterPro" id="IPR012334">
    <property type="entry name" value="Pectin_lyas_fold"/>
</dbReference>
<dbReference type="OrthoDB" id="2019149at2759"/>
<keyword evidence="7" id="KW-1015">Disulfide bond</keyword>
<protein>
    <recommendedName>
        <fullName evidence="4 12">Pectinesterase</fullName>
        <ecNumber evidence="4 12">3.1.1.11</ecNumber>
    </recommendedName>
</protein>
<feature type="chain" id="PRO_5010398503" description="Pectinesterase" evidence="12">
    <location>
        <begin position="25"/>
        <end position="569"/>
    </location>
</feature>
<keyword evidence="12" id="KW-0732">Signal</keyword>
<proteinExistence type="inferred from homology"/>
<dbReference type="FunFam" id="2.160.20.10:FF:000001">
    <property type="entry name" value="Pectinesterase"/>
    <property type="match status" value="1"/>
</dbReference>
<comment type="catalytic activity">
    <reaction evidence="9 12">
        <text>[(1-&gt;4)-alpha-D-galacturonosyl methyl ester](n) + n H2O = [(1-&gt;4)-alpha-D-galacturonosyl](n) + n methanol + n H(+)</text>
        <dbReference type="Rhea" id="RHEA:22380"/>
        <dbReference type="Rhea" id="RHEA-COMP:14570"/>
        <dbReference type="Rhea" id="RHEA-COMP:14573"/>
        <dbReference type="ChEBI" id="CHEBI:15377"/>
        <dbReference type="ChEBI" id="CHEBI:15378"/>
        <dbReference type="ChEBI" id="CHEBI:17790"/>
        <dbReference type="ChEBI" id="CHEBI:140522"/>
        <dbReference type="ChEBI" id="CHEBI:140523"/>
        <dbReference type="EC" id="3.1.1.11"/>
    </reaction>
</comment>
<dbReference type="STRING" id="4432.A0A1U8Q239"/>
<accession>A0A1U8Q239</accession>
<dbReference type="eggNOG" id="KOG0017">
    <property type="taxonomic scope" value="Eukaryota"/>
</dbReference>
<dbReference type="InterPro" id="IPR000070">
    <property type="entry name" value="Pectinesterase_cat"/>
</dbReference>
<evidence type="ECO:0000256" key="2">
    <source>
        <dbReference type="ARBA" id="ARBA00006027"/>
    </source>
</evidence>
<sequence>MGKLIALGISLLLVVGTAINTAVGHDTDGFSAGDIAKKAMSSTAMKNVKAICALTDFEDACIKTLTPVANNKSATPEDYLKAAFEATNGEVEAALEKSGVIGKDAQGSIDKMAVEDCKELLQFAIDDLQSAISMAGDPEKNKAADVTAEFKNWLSAVVSYQESCIDGFEHPELKNSMQNGLLNATQLTSNALTIIGQMSSILKALNINFDFNIKSRRRLLDAQGYPTWFAPTDRKLLALQDNGRVAPNAVVAKDGSGHYKTIAEALAAYPKKKGSQKNDSSTSRYVIYVKAGTYDEYITITKDQTNILMYGDGPTSTIITGHKSNREGISTFQTASFSVIGDGFICRSMGFHNTAGPEGHQAVALRVQSDRAAFFNCRMDGYQDTLYVQAHRQFYKNCAISGTIDFIFGDSSTVIQNSLIIVRRPLDNQQNTVTAQGKKFKDESTGLVLQNCKIVPEQRLVAERLKIPSYLGRPWKEYAVTVIMESTIGDVIRPEGWMPWAGDFALDTLFYAEYNNRGPGANTDHRVKWKGFKVITKKDEALRYTVGPFIQGDEWLKDTGSPFTLGLRY</sequence>
<dbReference type="PROSITE" id="PS00503">
    <property type="entry name" value="PECTINESTERASE_2"/>
    <property type="match status" value="1"/>
</dbReference>
<evidence type="ECO:0000256" key="7">
    <source>
        <dbReference type="ARBA" id="ARBA00023157"/>
    </source>
</evidence>
<comment type="similarity">
    <text evidence="2">In the N-terminal section; belongs to the PMEI family.</text>
</comment>
<evidence type="ECO:0000259" key="13">
    <source>
        <dbReference type="SMART" id="SM00856"/>
    </source>
</evidence>
<feature type="active site" evidence="11">
    <location>
        <position position="405"/>
    </location>
</feature>
<keyword evidence="14" id="KW-1185">Reference proteome</keyword>
<keyword evidence="12" id="KW-0961">Cell wall biogenesis/degradation</keyword>
<evidence type="ECO:0000256" key="5">
    <source>
        <dbReference type="ARBA" id="ARBA00022801"/>
    </source>
</evidence>
<dbReference type="SUPFAM" id="SSF101148">
    <property type="entry name" value="Plant invertase/pectin methylesterase inhibitor"/>
    <property type="match status" value="1"/>
</dbReference>
<dbReference type="Gene3D" id="1.20.140.40">
    <property type="entry name" value="Invertase/pectin methylesterase inhibitor family protein"/>
    <property type="match status" value="1"/>
</dbReference>
<dbReference type="Proteomes" id="UP000189703">
    <property type="component" value="Unplaced"/>
</dbReference>
<dbReference type="EC" id="3.1.1.11" evidence="4 12"/>
<evidence type="ECO:0000256" key="8">
    <source>
        <dbReference type="ARBA" id="ARBA00023180"/>
    </source>
</evidence>
<dbReference type="GO" id="GO:0046910">
    <property type="term" value="F:pectinesterase inhibitor activity"/>
    <property type="evidence" value="ECO:0000318"/>
    <property type="project" value="GO_Central"/>
</dbReference>
<dbReference type="PANTHER" id="PTHR31707">
    <property type="entry name" value="PECTINESTERASE"/>
    <property type="match status" value="1"/>
</dbReference>
<gene>
    <name evidence="15" type="primary">LOC104590558</name>
</gene>
<dbReference type="InterPro" id="IPR006501">
    <property type="entry name" value="Pectinesterase_inhib_dom"/>
</dbReference>
<evidence type="ECO:0000256" key="4">
    <source>
        <dbReference type="ARBA" id="ARBA00013229"/>
    </source>
</evidence>
<dbReference type="AlphaFoldDB" id="A0A1U8Q239"/>
<reference evidence="15" key="1">
    <citation type="submission" date="2025-08" db="UniProtKB">
        <authorList>
            <consortium name="RefSeq"/>
        </authorList>
    </citation>
    <scope>IDENTIFICATION</scope>
</reference>
<dbReference type="FunFam" id="1.20.140.40:FF:000001">
    <property type="entry name" value="Pectinesterase"/>
    <property type="match status" value="1"/>
</dbReference>
<keyword evidence="5 12" id="KW-0378">Hydrolase</keyword>
<keyword evidence="12" id="KW-0134">Cell wall</keyword>
<dbReference type="GeneID" id="104590558"/>
<feature type="signal peptide" evidence="12">
    <location>
        <begin position="1"/>
        <end position="24"/>
    </location>
</feature>
<keyword evidence="6 12" id="KW-0063">Aspartyl esterase</keyword>
<keyword evidence="8" id="KW-0325">Glycoprotein</keyword>
<comment type="similarity">
    <text evidence="3">In the C-terminal section; belongs to the pectinesterase family.</text>
</comment>
<evidence type="ECO:0000256" key="6">
    <source>
        <dbReference type="ARBA" id="ARBA00023085"/>
    </source>
</evidence>